<dbReference type="InterPro" id="IPR059050">
    <property type="entry name" value="Rv3660c_N"/>
</dbReference>
<dbReference type="Proteomes" id="UP001597068">
    <property type="component" value="Unassembled WGS sequence"/>
</dbReference>
<accession>A0ABW3GB28</accession>
<dbReference type="InterPro" id="IPR022521">
    <property type="entry name" value="Rv3660c"/>
</dbReference>
<evidence type="ECO:0000313" key="3">
    <source>
        <dbReference type="Proteomes" id="UP001597068"/>
    </source>
</evidence>
<protein>
    <submittedName>
        <fullName evidence="2">Septum site-determining protein Ssd</fullName>
    </submittedName>
</protein>
<dbReference type="InterPro" id="IPR027417">
    <property type="entry name" value="P-loop_NTPase"/>
</dbReference>
<gene>
    <name evidence="2" type="primary">ssd</name>
    <name evidence="2" type="ORF">ACFQ04_09390</name>
</gene>
<dbReference type="PANTHER" id="PTHR43384">
    <property type="entry name" value="SEPTUM SITE-DETERMINING PROTEIN MIND HOMOLOG, CHLOROPLASTIC-RELATED"/>
    <property type="match status" value="1"/>
</dbReference>
<organism evidence="2 3">
    <name type="scientific">Williamsia deligens</name>
    <dbReference type="NCBI Taxonomy" id="321325"/>
    <lineage>
        <taxon>Bacteria</taxon>
        <taxon>Bacillati</taxon>
        <taxon>Actinomycetota</taxon>
        <taxon>Actinomycetes</taxon>
        <taxon>Mycobacteriales</taxon>
        <taxon>Nocardiaceae</taxon>
        <taxon>Williamsia</taxon>
    </lineage>
</organism>
<dbReference type="EMBL" id="JBHTIL010000001">
    <property type="protein sequence ID" value="MFD0925949.1"/>
    <property type="molecule type" value="Genomic_DNA"/>
</dbReference>
<sequence length="360" mass="36583">MPPTAPAIDRLLAMVQDDLADDVARCAAAAGYRVVASDPDGARRAWSEAMAVVVDPTTAQHVADAGWPRRRGVVVVGSPQVEALLWRSAMAIGAEDAHLLPADEHAVVGTLSRLRAPRRAVGAAIAVVGGHGGAGASVLASATALRAAHDLGTQTLVVDLDDAGGGLDLVFGVEDAAGLRWPDLTVDSGQVFAESLHAALPRTSGGVTVLGPRRGSGHRVGVDAATAVLEASRSGGDVVIVDLSRRDDDVAHAVVEAADLVVVVTGATVRGCAATRSTVDRWRAVTERMGLVVRGPAPGGLTAARIASTVDVDLLAAVRSQPSVVAGLESGRLPIARRSPLGRAADAVLDRVLDPTGVAA</sequence>
<name>A0ABW3GB28_9NOCA</name>
<feature type="domain" description="Rv3660c-like CheY-like N-terminal" evidence="1">
    <location>
        <begin position="15"/>
        <end position="118"/>
    </location>
</feature>
<reference evidence="3" key="1">
    <citation type="journal article" date="2019" name="Int. J. Syst. Evol. Microbiol.">
        <title>The Global Catalogue of Microorganisms (GCM) 10K type strain sequencing project: providing services to taxonomists for standard genome sequencing and annotation.</title>
        <authorList>
            <consortium name="The Broad Institute Genomics Platform"/>
            <consortium name="The Broad Institute Genome Sequencing Center for Infectious Disease"/>
            <person name="Wu L."/>
            <person name="Ma J."/>
        </authorList>
    </citation>
    <scope>NUCLEOTIDE SEQUENCE [LARGE SCALE GENOMIC DNA]</scope>
    <source>
        <strain evidence="3">CCUG 50873</strain>
    </source>
</reference>
<evidence type="ECO:0000313" key="2">
    <source>
        <dbReference type="EMBL" id="MFD0925949.1"/>
    </source>
</evidence>
<dbReference type="RefSeq" id="WP_253646142.1">
    <property type="nucleotide sequence ID" value="NZ_BAAAMO010000002.1"/>
</dbReference>
<dbReference type="PANTHER" id="PTHR43384:SF11">
    <property type="entry name" value="SEPTUM SITE DETERMINING PROTEIN"/>
    <property type="match status" value="1"/>
</dbReference>
<dbReference type="Pfam" id="PF26563">
    <property type="entry name" value="Rv3660c_N"/>
    <property type="match status" value="1"/>
</dbReference>
<dbReference type="NCBIfam" id="TIGR03815">
    <property type="entry name" value="CpaE_hom_Actino"/>
    <property type="match status" value="1"/>
</dbReference>
<dbReference type="SUPFAM" id="SSF52540">
    <property type="entry name" value="P-loop containing nucleoside triphosphate hydrolases"/>
    <property type="match status" value="1"/>
</dbReference>
<comment type="caution">
    <text evidence="2">The sequence shown here is derived from an EMBL/GenBank/DDBJ whole genome shotgun (WGS) entry which is preliminary data.</text>
</comment>
<dbReference type="InterPro" id="IPR050625">
    <property type="entry name" value="ParA/MinD_ATPase"/>
</dbReference>
<evidence type="ECO:0000259" key="1">
    <source>
        <dbReference type="Pfam" id="PF26563"/>
    </source>
</evidence>
<dbReference type="Gene3D" id="3.40.50.300">
    <property type="entry name" value="P-loop containing nucleotide triphosphate hydrolases"/>
    <property type="match status" value="1"/>
</dbReference>
<keyword evidence="3" id="KW-1185">Reference proteome</keyword>
<proteinExistence type="predicted"/>